<dbReference type="EMBL" id="ML733715">
    <property type="protein sequence ID" value="KAB8213075.1"/>
    <property type="molecule type" value="Genomic_DNA"/>
</dbReference>
<protein>
    <submittedName>
        <fullName evidence="2">Uncharacterized protein</fullName>
    </submittedName>
</protein>
<feature type="region of interest" description="Disordered" evidence="1">
    <location>
        <begin position="1"/>
        <end position="78"/>
    </location>
</feature>
<reference evidence="2 3" key="1">
    <citation type="submission" date="2019-04" db="EMBL/GenBank/DDBJ databases">
        <title>Fungal friends and foes A comparative genomics study of 23 Aspergillus species from section Flavi.</title>
        <authorList>
            <consortium name="DOE Joint Genome Institute"/>
            <person name="Kjaerbolling I."/>
            <person name="Vesth T.C."/>
            <person name="Frisvad J.C."/>
            <person name="Nybo J.L."/>
            <person name="Theobald S."/>
            <person name="Kildgaard S."/>
            <person name="Petersen T.I."/>
            <person name="Kuo A."/>
            <person name="Sato A."/>
            <person name="Lyhne E.K."/>
            <person name="Kogle M.E."/>
            <person name="Wiebenga A."/>
            <person name="Kun R.S."/>
            <person name="Lubbers R.J."/>
            <person name="Makela M.R."/>
            <person name="Barry K."/>
            <person name="Chovatia M."/>
            <person name="Clum A."/>
            <person name="Daum C."/>
            <person name="Haridas S."/>
            <person name="He G."/>
            <person name="LaButti K."/>
            <person name="Lipzen A."/>
            <person name="Mondo S."/>
            <person name="Pangilinan J."/>
            <person name="Riley R."/>
            <person name="Salamov A."/>
            <person name="Simmons B.A."/>
            <person name="Magnuson J.K."/>
            <person name="Henrissat B."/>
            <person name="Mortensen U.H."/>
            <person name="Larsen T.O."/>
            <person name="De vries R.P."/>
            <person name="Grigoriev I.V."/>
            <person name="Machida M."/>
            <person name="Baker S.E."/>
            <person name="Andersen M.R."/>
        </authorList>
    </citation>
    <scope>NUCLEOTIDE SEQUENCE [LARGE SCALE GENOMIC DNA]</scope>
    <source>
        <strain evidence="2 3">CBS 126849</strain>
    </source>
</reference>
<dbReference type="AlphaFoldDB" id="A0A5N6E7I5"/>
<name>A0A5N6E7I5_9EURO</name>
<dbReference type="Proteomes" id="UP000326799">
    <property type="component" value="Unassembled WGS sequence"/>
</dbReference>
<organism evidence="2 3">
    <name type="scientific">Aspergillus novoparasiticus</name>
    <dbReference type="NCBI Taxonomy" id="986946"/>
    <lineage>
        <taxon>Eukaryota</taxon>
        <taxon>Fungi</taxon>
        <taxon>Dikarya</taxon>
        <taxon>Ascomycota</taxon>
        <taxon>Pezizomycotina</taxon>
        <taxon>Eurotiomycetes</taxon>
        <taxon>Eurotiomycetidae</taxon>
        <taxon>Eurotiales</taxon>
        <taxon>Aspergillaceae</taxon>
        <taxon>Aspergillus</taxon>
        <taxon>Aspergillus subgen. Circumdati</taxon>
    </lineage>
</organism>
<gene>
    <name evidence="2" type="ORF">BDV33DRAFT_84233</name>
</gene>
<evidence type="ECO:0000313" key="3">
    <source>
        <dbReference type="Proteomes" id="UP000326799"/>
    </source>
</evidence>
<evidence type="ECO:0000256" key="1">
    <source>
        <dbReference type="SAM" id="MobiDB-lite"/>
    </source>
</evidence>
<proteinExistence type="predicted"/>
<accession>A0A5N6E7I5</accession>
<feature type="compositionally biased region" description="Basic and acidic residues" evidence="1">
    <location>
        <begin position="44"/>
        <end position="78"/>
    </location>
</feature>
<sequence>MIFGIYSDTISSLRPLRGPNGQMQNMPSHSAKERPSEVSTVKGKQPEQEKREAEVVAKQKQEEEKKKQEDEDKKKQEK</sequence>
<evidence type="ECO:0000313" key="2">
    <source>
        <dbReference type="EMBL" id="KAB8213075.1"/>
    </source>
</evidence>
<keyword evidence="3" id="KW-1185">Reference proteome</keyword>